<dbReference type="InterPro" id="IPR001650">
    <property type="entry name" value="Helicase_C-like"/>
</dbReference>
<dbReference type="SMART" id="SM00487">
    <property type="entry name" value="DEXDc"/>
    <property type="match status" value="2"/>
</dbReference>
<dbReference type="FunFam" id="2.60.40.150:FF:000004">
    <property type="entry name" value="RNA helicase, activating signal cointegrator 1"/>
    <property type="match status" value="1"/>
</dbReference>
<dbReference type="InterPro" id="IPR050474">
    <property type="entry name" value="Hel308_SKI2-like"/>
</dbReference>
<evidence type="ECO:0000256" key="8">
    <source>
        <dbReference type="ARBA" id="ARBA00023038"/>
    </source>
</evidence>
<dbReference type="CDD" id="cd18795">
    <property type="entry name" value="SF2_C_Ski2"/>
    <property type="match status" value="2"/>
</dbReference>
<dbReference type="SUPFAM" id="SSF46785">
    <property type="entry name" value="Winged helix' DNA-binding domain"/>
    <property type="match status" value="2"/>
</dbReference>
<keyword evidence="5" id="KW-0347">Helicase</keyword>
<feature type="domain" description="Helicase C-terminal" evidence="12">
    <location>
        <begin position="631"/>
        <end position="831"/>
    </location>
</feature>
<dbReference type="FunFam" id="3.40.50.300:FF:000198">
    <property type="entry name" value="Activating signal cointegrator 1 complex subunit"/>
    <property type="match status" value="1"/>
</dbReference>
<evidence type="ECO:0000256" key="4">
    <source>
        <dbReference type="ARBA" id="ARBA00022801"/>
    </source>
</evidence>
<dbReference type="SMART" id="SM00490">
    <property type="entry name" value="HELICc"/>
    <property type="match status" value="2"/>
</dbReference>
<dbReference type="PIRSF" id="PIRSF039073">
    <property type="entry name" value="BRR2"/>
    <property type="match status" value="1"/>
</dbReference>
<dbReference type="InterPro" id="IPR014756">
    <property type="entry name" value="Ig_E-set"/>
</dbReference>
<sequence>CLILVRQHPFCLASQQHCACFRVFNADEQQADDRALPVSPAVLANDDLDAKRRWRFERAQQNALDWPKLLTRLKSRTSSTGNLNKIADDADALLRSAVGTDSPDWRKLLVQIGTKRAVGRWNEAIDSVDVKNGDVDKSDSTETMFGQTVKFNDALTDFDAKNSADVEEYNENFFAAPDEGDNVPSYIQNFSLAYKPQQSKQQTTELSRQSVQYNLNWLAALTGAELAEPTAAVLESAGSDDSIQNELLELLGFERIEVIAEILESRTKFLQQRNLADEKLDDKRDPTAAEDQLIDSLIASQQAHARSYAEGPKMPTGPGRLAGTNARYPFVFDELADALRRSAYIAGASVMLPATATQRSTPKFDEVTLPPSSAKPTHVGANRVPLAELDELTQRAFPGTSHLNAIQTVVFDSAYKTNENLLICAPTGAGKTNIAMLTVLHEIKQNIGPGGVVKRDDFKIVYVCPMKALAAEMTANFGKRLAPLGLTVRECTGDMQLTKAEIAQTQMLLVTPEKWDVLTRKSIGDVGLTQLVKLLIIDEVHLLHDERGAVIESIVARTLRQVESSQKMIRIVGLSATLPNYLDVAQFLRVNPYKGLFFFDARFRPVPLGTSFVGIKSTNIMQQQQDFMDVCFDKVVEQVRQGEQVMVFVHSRPETRKTAIRLREMARESGAIKYFLPADPNTSHYGRALKEVGRSHNQAFKELFADGFTIHNAGMLRSDRNLAEKYFAQGMIRCLVCTATLAWGVNLPAHAVIIKGTQIYNAEKSTFVDLGILDVQQIFGRAGRPQFDKVGYGTIITTHDKLSRYLTLMCSRNPIESSFMIGLADNLNAEVALGTVANTEEAVRWLSYTYLHVRMKLNPLVYGISPNQFATDPNLENHRLALITLAARKLDSARMIRFDERTGYLASTDLGRIASHFYIKFNTVEVWNDELSALLPNEKVLSVVSKSKEFEQVKVREEELPELDQAVHNSCQFSTGGVENSEGKVSALLQVYIDRQSIETASLVSDQAYVVQNCSRVVQALFEYCMRKGWPQAASSLLTWSKCINRRLWPDAHPLRQFDGGLLRWDIVDKLERAGPAANSVEALREMPRAELDAIIRLRGYSEDVRKLAWNFPLVELEAAFQPITRTILRVRLEVRPHFHWNDRIHGKVAESFWVWVEDTDNQHVYHSDMVQLSRKSVQRNEPAVLAFTIPIFEPLPTHYVIRCESERWLHAGDTYVLSFKHLRLPQSHPPHSELLDLNPLPVSVLKAPQFESICSFTHMNPVQTQVFHAAYHTDCNLLVGAPTGSGKTFIAELAIFRVFKTKPGLKCVYIAPLKALVRERINDWKKKLEPMNKKVVELTGDVAPDMKAVAAADLIVTTPEKWDGCSRSWQQRQYVQQVALLVIDEIHLLGEDRGPVLEVIVSRTNFICSHTKRPVRVVGLSTALANAQDLSDWLGIRESLGMYNFRPSVRPVPLEVHIQGYPGRHYCPRMASMNKPAFQAIRQHSPAKPVLIFVSSRRQTRLTALDLIAYLAGEDDPKQWLHMEEAESALVIDMSRDANLKLTLAFGIGLHHAGLHERDRRIVEELYALQKIQVLIATSTVAWGVNFPSHLVIIKGTEYFDGKTKHYVDYPITDVLQMMGRAGRPQFDTQGKAVVMVHDAKKHFYKRFLYEPFPVESSLLGVLSDHLNAEIVAGTICSKQDAMDYLTWTYFFRRVTVNPSYYGLESTDHSSLNAFLSRLVEKACQELMASACIEVDTDSITLSPTVPGRIAAFYYLSHLTVKHFKSVLRQDASVSDLLSALTDCQEFAELPVRHNEDQLNAEINNQCRIRQPATSVDSPHCKAHLLLQSHFSRLAMPIADYGTDLKSVLDQAIRIVQAMIDMCADCGWLSVCLRAAQLIQMLVQARWLATPAHRLDTLPGLLHAPRPVAERAIREALGGRHAESDRCLATLAAMPRLRCHLELVKVVQQLADDSEGEEESNNPAADDEACKIKIPLDGRDWISVDRDAEYSLNLRLVKTSYGRTPGDTRAQAPRFPKAKDEGLIVVLGHAENDEVQALKRIPALRQRVINSSMVFLTPEDPGRVVYNLYVMSDAYIGLDQQYQLRFDIMSFCAGCDKPIFDQFLLSVLNQTWHADCLHCADCGLGLSERRFGTKCSGCSEGISPSDLVRRTAENRVYHLCCFTCAACQKQLLTGEELLVIDGGSRFVCKAEKCRKSALEAEAAGEMQN</sequence>
<dbReference type="FunFam" id="1.10.10.10:FF:000024">
    <property type="entry name" value="U5 small nuclear ribonucleoprotein helicase"/>
    <property type="match status" value="1"/>
</dbReference>
<dbReference type="SMART" id="SM00382">
    <property type="entry name" value="AAA"/>
    <property type="match status" value="2"/>
</dbReference>
<dbReference type="Gene3D" id="2.10.110.10">
    <property type="entry name" value="Cysteine Rich Protein"/>
    <property type="match status" value="2"/>
</dbReference>
<dbReference type="SUPFAM" id="SSF57716">
    <property type="entry name" value="Glucocorticoid receptor-like (DNA-binding domain)"/>
    <property type="match status" value="1"/>
</dbReference>
<dbReference type="PROSITE" id="PS51192">
    <property type="entry name" value="HELICASE_ATP_BIND_1"/>
    <property type="match status" value="2"/>
</dbReference>
<dbReference type="InterPro" id="IPR035892">
    <property type="entry name" value="C2_domain_sf"/>
</dbReference>
<dbReference type="FunFam" id="2.60.40.150:FF:000113">
    <property type="entry name" value="activating signal cointegrator 1 complex subunit 3"/>
    <property type="match status" value="1"/>
</dbReference>
<dbReference type="GO" id="GO:0016787">
    <property type="term" value="F:hydrolase activity"/>
    <property type="evidence" value="ECO:0007669"/>
    <property type="project" value="UniProtKB-KW"/>
</dbReference>
<keyword evidence="3" id="KW-0547">Nucleotide-binding</keyword>
<feature type="domain" description="Helicase ATP-binding" evidence="11">
    <location>
        <begin position="1269"/>
        <end position="1443"/>
    </location>
</feature>
<dbReference type="Gene3D" id="1.10.3380.10">
    <property type="entry name" value="Sec63 N-terminal domain-like domain"/>
    <property type="match status" value="2"/>
</dbReference>
<dbReference type="InterPro" id="IPR036390">
    <property type="entry name" value="WH_DNA-bd_sf"/>
</dbReference>
<dbReference type="Pfam" id="PF02889">
    <property type="entry name" value="Sec63"/>
    <property type="match status" value="2"/>
</dbReference>
<dbReference type="InterPro" id="IPR014001">
    <property type="entry name" value="Helicase_ATP-bd"/>
</dbReference>
<dbReference type="Gene3D" id="3.40.50.300">
    <property type="entry name" value="P-loop containing nucleotide triphosphate hydrolases"/>
    <property type="match status" value="4"/>
</dbReference>
<dbReference type="Gene3D" id="2.60.40.150">
    <property type="entry name" value="C2 domain"/>
    <property type="match status" value="2"/>
</dbReference>
<dbReference type="Pfam" id="PF00270">
    <property type="entry name" value="DEAD"/>
    <property type="match status" value="2"/>
</dbReference>
<keyword evidence="2" id="KW-0677">Repeat</keyword>
<dbReference type="InterPro" id="IPR003593">
    <property type="entry name" value="AAA+_ATPase"/>
</dbReference>
<dbReference type="PROSITE" id="PS51194">
    <property type="entry name" value="HELICASE_CTER"/>
    <property type="match status" value="2"/>
</dbReference>
<dbReference type="InterPro" id="IPR001781">
    <property type="entry name" value="Znf_LIM"/>
</dbReference>
<dbReference type="PROSITE" id="PS00478">
    <property type="entry name" value="LIM_DOMAIN_1"/>
    <property type="match status" value="1"/>
</dbReference>
<feature type="domain" description="LIM zinc-binding" evidence="10">
    <location>
        <begin position="2134"/>
        <end position="2201"/>
    </location>
</feature>
<proteinExistence type="predicted"/>
<dbReference type="GO" id="GO:0005524">
    <property type="term" value="F:ATP binding"/>
    <property type="evidence" value="ECO:0007669"/>
    <property type="project" value="UniProtKB-KW"/>
</dbReference>
<evidence type="ECO:0000256" key="1">
    <source>
        <dbReference type="ARBA" id="ARBA00022723"/>
    </source>
</evidence>
<evidence type="ECO:0000256" key="5">
    <source>
        <dbReference type="ARBA" id="ARBA00022806"/>
    </source>
</evidence>
<evidence type="ECO:0000313" key="14">
    <source>
        <dbReference type="WBParaSite" id="maker-uti_cns_0012159-snap-gene-0.2-mRNA-1"/>
    </source>
</evidence>
<dbReference type="FunFam" id="1.10.10.10:FF:000012">
    <property type="entry name" value="U5 small nuclear ribonucleoprotein helicase"/>
    <property type="match status" value="1"/>
</dbReference>
<dbReference type="PANTHER" id="PTHR47961">
    <property type="entry name" value="DNA POLYMERASE THETA, PUTATIVE (AFU_ORTHOLOGUE AFUA_1G05260)-RELATED"/>
    <property type="match status" value="1"/>
</dbReference>
<dbReference type="SUPFAM" id="SSF158702">
    <property type="entry name" value="Sec63 N-terminal domain-like"/>
    <property type="match status" value="2"/>
</dbReference>
<dbReference type="Proteomes" id="UP000095280">
    <property type="component" value="Unplaced"/>
</dbReference>
<evidence type="ECO:0000256" key="3">
    <source>
        <dbReference type="ARBA" id="ARBA00022741"/>
    </source>
</evidence>
<reference evidence="14" key="1">
    <citation type="submission" date="2016-11" db="UniProtKB">
        <authorList>
            <consortium name="WormBaseParasite"/>
        </authorList>
    </citation>
    <scope>IDENTIFICATION</scope>
</reference>
<evidence type="ECO:0000256" key="7">
    <source>
        <dbReference type="ARBA" id="ARBA00022840"/>
    </source>
</evidence>
<dbReference type="FunFam" id="3.40.50.300:FF:000231">
    <property type="entry name" value="Activating signal cointegrator 1 complex subunit 3"/>
    <property type="match status" value="1"/>
</dbReference>
<keyword evidence="1 9" id="KW-0479">Metal-binding</keyword>
<dbReference type="InterPro" id="IPR004179">
    <property type="entry name" value="Sec63-dom"/>
</dbReference>
<protein>
    <submittedName>
        <fullName evidence="14">Activating signal cointegrator 1 complex subunit 3</fullName>
    </submittedName>
</protein>
<keyword evidence="8 9" id="KW-0440">LIM domain</keyword>
<evidence type="ECO:0000259" key="10">
    <source>
        <dbReference type="PROSITE" id="PS50023"/>
    </source>
</evidence>
<dbReference type="InterPro" id="IPR057842">
    <property type="entry name" value="WH_MER3"/>
</dbReference>
<dbReference type="GO" id="GO:0004386">
    <property type="term" value="F:helicase activity"/>
    <property type="evidence" value="ECO:0007669"/>
    <property type="project" value="UniProtKB-KW"/>
</dbReference>
<dbReference type="GO" id="GO:0180022">
    <property type="term" value="C:RQC-trigger complex"/>
    <property type="evidence" value="ECO:0007669"/>
    <property type="project" value="UniProtKB-ARBA"/>
</dbReference>
<dbReference type="Pfam" id="PF23445">
    <property type="entry name" value="WHD_SNRNP200"/>
    <property type="match status" value="2"/>
</dbReference>
<accession>A0A1I8IG52</accession>
<dbReference type="InterPro" id="IPR011545">
    <property type="entry name" value="DEAD/DEAH_box_helicase_dom"/>
</dbReference>
<dbReference type="Gene3D" id="1.10.10.10">
    <property type="entry name" value="Winged helix-like DNA-binding domain superfamily/Winged helix DNA-binding domain"/>
    <property type="match status" value="2"/>
</dbReference>
<dbReference type="SMART" id="SM00973">
    <property type="entry name" value="Sec63"/>
    <property type="match status" value="2"/>
</dbReference>
<dbReference type="FunFam" id="1.10.3380.10:FF:000002">
    <property type="entry name" value="Activating signal cointegrator 1 complex subunit 3"/>
    <property type="match status" value="1"/>
</dbReference>
<dbReference type="Pfam" id="PF00271">
    <property type="entry name" value="Helicase_C"/>
    <property type="match status" value="1"/>
</dbReference>
<keyword evidence="7" id="KW-0067">ATP-binding</keyword>
<dbReference type="WBParaSite" id="maker-uti_cns_0012159-snap-gene-0.2-mRNA-1">
    <property type="protein sequence ID" value="maker-uti_cns_0012159-snap-gene-0.2-mRNA-1"/>
    <property type="gene ID" value="maker-uti_cns_0012159-snap-gene-0.2"/>
</dbReference>
<keyword evidence="4" id="KW-0378">Hydrolase</keyword>
<evidence type="ECO:0000313" key="13">
    <source>
        <dbReference type="Proteomes" id="UP000095280"/>
    </source>
</evidence>
<dbReference type="FunFam" id="3.40.50.300:FF:000062">
    <property type="entry name" value="U5 small nuclear ribonucleoprotein helicase"/>
    <property type="match status" value="1"/>
</dbReference>
<feature type="domain" description="Helicase C-terminal" evidence="12">
    <location>
        <begin position="1481"/>
        <end position="1684"/>
    </location>
</feature>
<dbReference type="FunFam" id="3.40.50.300:FF:000102">
    <property type="entry name" value="RNA helicase, activating signal cointegrator 1"/>
    <property type="match status" value="1"/>
</dbReference>
<name>A0A1I8IG52_9PLAT</name>
<keyword evidence="6 9" id="KW-0862">Zinc</keyword>
<keyword evidence="13" id="KW-1185">Reference proteome</keyword>
<dbReference type="SMART" id="SM00132">
    <property type="entry name" value="LIM"/>
    <property type="match status" value="2"/>
</dbReference>
<dbReference type="GO" id="GO:0046872">
    <property type="term" value="F:metal ion binding"/>
    <property type="evidence" value="ECO:0007669"/>
    <property type="project" value="UniProtKB-KW"/>
</dbReference>
<dbReference type="CDD" id="cd18020">
    <property type="entry name" value="DEXHc_ASCC3_1"/>
    <property type="match status" value="1"/>
</dbReference>
<dbReference type="SUPFAM" id="SSF81296">
    <property type="entry name" value="E set domains"/>
    <property type="match status" value="1"/>
</dbReference>
<dbReference type="GO" id="GO:0003676">
    <property type="term" value="F:nucleic acid binding"/>
    <property type="evidence" value="ECO:0007669"/>
    <property type="project" value="InterPro"/>
</dbReference>
<evidence type="ECO:0000259" key="12">
    <source>
        <dbReference type="PROSITE" id="PS51194"/>
    </source>
</evidence>
<organism evidence="13 14">
    <name type="scientific">Macrostomum lignano</name>
    <dbReference type="NCBI Taxonomy" id="282301"/>
    <lineage>
        <taxon>Eukaryota</taxon>
        <taxon>Metazoa</taxon>
        <taxon>Spiralia</taxon>
        <taxon>Lophotrochozoa</taxon>
        <taxon>Platyhelminthes</taxon>
        <taxon>Rhabditophora</taxon>
        <taxon>Macrostomorpha</taxon>
        <taxon>Macrostomida</taxon>
        <taxon>Macrostomidae</taxon>
        <taxon>Macrostomum</taxon>
    </lineage>
</organism>
<evidence type="ECO:0000256" key="2">
    <source>
        <dbReference type="ARBA" id="ARBA00022737"/>
    </source>
</evidence>
<evidence type="ECO:0000256" key="6">
    <source>
        <dbReference type="ARBA" id="ARBA00022833"/>
    </source>
</evidence>
<dbReference type="InterPro" id="IPR027417">
    <property type="entry name" value="P-loop_NTPase"/>
</dbReference>
<evidence type="ECO:0000259" key="11">
    <source>
        <dbReference type="PROSITE" id="PS51192"/>
    </source>
</evidence>
<dbReference type="SUPFAM" id="SSF52540">
    <property type="entry name" value="P-loop containing nucleoside triphosphate hydrolases"/>
    <property type="match status" value="3"/>
</dbReference>
<dbReference type="PANTHER" id="PTHR47961:SF13">
    <property type="entry name" value="ACTIVATING SIGNAL COINTEGRATOR 1 COMPLEX SUBUNIT 3"/>
    <property type="match status" value="1"/>
</dbReference>
<dbReference type="PROSITE" id="PS50023">
    <property type="entry name" value="LIM_DOMAIN_2"/>
    <property type="match status" value="1"/>
</dbReference>
<dbReference type="InterPro" id="IPR036388">
    <property type="entry name" value="WH-like_DNA-bd_sf"/>
</dbReference>
<feature type="domain" description="Helicase ATP-binding" evidence="11">
    <location>
        <begin position="412"/>
        <end position="596"/>
    </location>
</feature>
<evidence type="ECO:0000256" key="9">
    <source>
        <dbReference type="PROSITE-ProRule" id="PRU00125"/>
    </source>
</evidence>
<dbReference type="Pfam" id="PF00412">
    <property type="entry name" value="LIM"/>
    <property type="match status" value="2"/>
</dbReference>